<proteinExistence type="inferred from homology"/>
<feature type="binding site" evidence="7">
    <location>
        <position position="13"/>
    </location>
    <ligand>
        <name>1D-myo-inositol 3-phosphate</name>
        <dbReference type="ChEBI" id="CHEBI:58401"/>
    </ligand>
</feature>
<feature type="binding site" evidence="7">
    <location>
        <position position="240"/>
    </location>
    <ligand>
        <name>UDP-N-acetyl-alpha-D-glucosamine</name>
        <dbReference type="ChEBI" id="CHEBI:57705"/>
    </ligand>
</feature>
<dbReference type="Pfam" id="PF00534">
    <property type="entry name" value="Glycos_transf_1"/>
    <property type="match status" value="1"/>
</dbReference>
<evidence type="ECO:0000256" key="1">
    <source>
        <dbReference type="ARBA" id="ARBA00008449"/>
    </source>
</evidence>
<comment type="function">
    <text evidence="7">Catalyzes the transfer of a N-acetyl-glucosamine moiety to 1D-myo-inositol 3-phosphate to produce 1D-myo-inositol 2-acetamido-2-deoxy-glucopyranoside 3-phosphate in the mycothiol biosynthesis pathway.</text>
</comment>
<dbReference type="RefSeq" id="WP_142118047.1">
    <property type="nucleotide sequence ID" value="NZ_BAAASV010000002.1"/>
</dbReference>
<dbReference type="InterPro" id="IPR050194">
    <property type="entry name" value="Glycosyltransferase_grp1"/>
</dbReference>
<feature type="binding site" evidence="7">
    <location>
        <position position="115"/>
    </location>
    <ligand>
        <name>1D-myo-inositol 3-phosphate</name>
        <dbReference type="ChEBI" id="CHEBI:58401"/>
    </ligand>
</feature>
<dbReference type="NCBIfam" id="TIGR03449">
    <property type="entry name" value="mycothiol_MshA"/>
    <property type="match status" value="1"/>
</dbReference>
<gene>
    <name evidence="7" type="primary">mshA</name>
    <name evidence="10" type="ORF">FB461_0160</name>
</gene>
<feature type="binding site" evidence="7">
    <location>
        <position position="139"/>
    </location>
    <ligand>
        <name>1D-myo-inositol 3-phosphate</name>
        <dbReference type="ChEBI" id="CHEBI:58401"/>
    </ligand>
</feature>
<protein>
    <recommendedName>
        <fullName evidence="7">D-inositol-3-phosphate glycosyltransferase</fullName>
        <ecNumber evidence="7">2.4.1.250</ecNumber>
    </recommendedName>
    <alternativeName>
        <fullName evidence="7">N-acetylglucosamine-inositol-phosphate N-acetylglucosaminyltransferase</fullName>
        <shortName evidence="7">GlcNAc-Ins-P N-acetylglucosaminyltransferase</shortName>
    </alternativeName>
</protein>
<evidence type="ECO:0000256" key="3">
    <source>
        <dbReference type="ARBA" id="ARBA00022679"/>
    </source>
</evidence>
<dbReference type="AlphaFoldDB" id="A0A542ZTK2"/>
<feature type="binding site" evidence="7">
    <location>
        <position position="82"/>
    </location>
    <ligand>
        <name>1D-myo-inositol 3-phosphate</name>
        <dbReference type="ChEBI" id="CHEBI:58401"/>
    </ligand>
</feature>
<feature type="binding site" evidence="7">
    <location>
        <position position="235"/>
    </location>
    <ligand>
        <name>UDP-N-acetyl-alpha-D-glucosamine</name>
        <dbReference type="ChEBI" id="CHEBI:57705"/>
    </ligand>
</feature>
<keyword evidence="2 7" id="KW-0328">Glycosyltransferase</keyword>
<feature type="binding site" evidence="7">
    <location>
        <position position="334"/>
    </location>
    <ligand>
        <name>Mg(2+)</name>
        <dbReference type="ChEBI" id="CHEBI:18420"/>
    </ligand>
</feature>
<dbReference type="InterPro" id="IPR028098">
    <property type="entry name" value="Glyco_trans_4-like_N"/>
</dbReference>
<dbReference type="EMBL" id="VFOS01000001">
    <property type="protein sequence ID" value="TQL63692.1"/>
    <property type="molecule type" value="Genomic_DNA"/>
</dbReference>
<comment type="caution">
    <text evidence="10">The sequence shown here is derived from an EMBL/GenBank/DDBJ whole genome shotgun (WGS) entry which is preliminary data.</text>
</comment>
<dbReference type="EC" id="2.4.1.250" evidence="7"/>
<organism evidence="10 11">
    <name type="scientific">Rarobacter faecitabidus</name>
    <dbReference type="NCBI Taxonomy" id="13243"/>
    <lineage>
        <taxon>Bacteria</taxon>
        <taxon>Bacillati</taxon>
        <taxon>Actinomycetota</taxon>
        <taxon>Actinomycetes</taxon>
        <taxon>Micrococcales</taxon>
        <taxon>Rarobacteraceae</taxon>
        <taxon>Rarobacter</taxon>
    </lineage>
</organism>
<evidence type="ECO:0000256" key="7">
    <source>
        <dbReference type="HAMAP-Rule" id="MF_01695"/>
    </source>
</evidence>
<feature type="domain" description="Glycosyltransferase subfamily 4-like N-terminal" evidence="9">
    <location>
        <begin position="26"/>
        <end position="201"/>
    </location>
</feature>
<feature type="binding site" evidence="7">
    <location>
        <position position="320"/>
    </location>
    <ligand>
        <name>UDP-N-acetyl-alpha-D-glucosamine</name>
        <dbReference type="ChEBI" id="CHEBI:57705"/>
    </ligand>
</feature>
<dbReference type="Proteomes" id="UP000315389">
    <property type="component" value="Unassembled WGS sequence"/>
</dbReference>
<feature type="binding site" evidence="7">
    <location>
        <position position="308"/>
    </location>
    <ligand>
        <name>Mg(2+)</name>
        <dbReference type="ChEBI" id="CHEBI:18420"/>
    </ligand>
</feature>
<dbReference type="SUPFAM" id="SSF53756">
    <property type="entry name" value="UDP-Glycosyltransferase/glycogen phosphorylase"/>
    <property type="match status" value="1"/>
</dbReference>
<dbReference type="Pfam" id="PF13579">
    <property type="entry name" value="Glyco_trans_4_4"/>
    <property type="match status" value="1"/>
</dbReference>
<comment type="subunit">
    <text evidence="7">Homodimer.</text>
</comment>
<accession>A0A542ZTK2</accession>
<dbReference type="PANTHER" id="PTHR45947:SF3">
    <property type="entry name" value="SULFOQUINOVOSYL TRANSFERASE SQD2"/>
    <property type="match status" value="1"/>
</dbReference>
<dbReference type="Gene3D" id="3.40.50.2000">
    <property type="entry name" value="Glycogen Phosphorylase B"/>
    <property type="match status" value="2"/>
</dbReference>
<sequence length="418" mass="44712">MIRESRIAMVSVHTSPLLQPGGGDAGGMNVYVTELARAMARLGASVDIFTRRTSSQDPDAVELAPGVVVRHVSAGPYGKVPKADLPALMCSFAASMLRHEAAHRPHWYDVVHSHYWLSALPGLLTAERWGVPLVHTMHTLAKGKNAALAPGDRPEPSARVRGEQQIALEADRLVASTPSEAGQLADLYGADPQKISVVAPGVNVDEFQAGPVRHLDHWRALGVDPRRPVVLYAGRIQRLKGTEVLVRAWEHLRSAPGEVGRPQLVVVGHSSGGNDRAMLREAAARRGLDGDIVWLDPVPQGMLADLFRLADLVAVPSYYETFGLVAIEAQACGTPVLAARVGGLASVVRDGTTGRLLDSHDPAAWAAEIELMVRDPAGLCAMSAAAVDHAQTYSWDITARRTLNVYSKSIARAQANAS</sequence>
<evidence type="ECO:0000313" key="11">
    <source>
        <dbReference type="Proteomes" id="UP000315389"/>
    </source>
</evidence>
<name>A0A542ZTK2_RARFA</name>
<feature type="binding site" evidence="7">
    <location>
        <begin position="24"/>
        <end position="29"/>
    </location>
    <ligand>
        <name>1D-myo-inositol 3-phosphate</name>
        <dbReference type="ChEBI" id="CHEBI:58401"/>
    </ligand>
</feature>
<feature type="binding site" evidence="7">
    <location>
        <position position="328"/>
    </location>
    <ligand>
        <name>UDP-N-acetyl-alpha-D-glucosamine</name>
        <dbReference type="ChEBI" id="CHEBI:57705"/>
    </ligand>
</feature>
<evidence type="ECO:0000256" key="6">
    <source>
        <dbReference type="ARBA" id="ARBA00048131"/>
    </source>
</evidence>
<feature type="domain" description="Glycosyl transferase family 1" evidence="8">
    <location>
        <begin position="221"/>
        <end position="376"/>
    </location>
</feature>
<dbReference type="InterPro" id="IPR001296">
    <property type="entry name" value="Glyco_trans_1"/>
</dbReference>
<evidence type="ECO:0000259" key="8">
    <source>
        <dbReference type="Pfam" id="PF00534"/>
    </source>
</evidence>
<evidence type="ECO:0000256" key="4">
    <source>
        <dbReference type="ARBA" id="ARBA00022723"/>
    </source>
</evidence>
<dbReference type="HAMAP" id="MF_01695">
    <property type="entry name" value="MshA"/>
    <property type="match status" value="1"/>
</dbReference>
<keyword evidence="4 7" id="KW-0479">Metal-binding</keyword>
<feature type="binding site" evidence="7">
    <location>
        <begin position="19"/>
        <end position="20"/>
    </location>
    <ligand>
        <name>UDP-N-acetyl-alpha-D-glucosamine</name>
        <dbReference type="ChEBI" id="CHEBI:57705"/>
    </ligand>
</feature>
<comment type="similarity">
    <text evidence="1 7">Belongs to the glycosyltransferase group 1 family. MshA subfamily.</text>
</comment>
<evidence type="ECO:0000313" key="10">
    <source>
        <dbReference type="EMBL" id="TQL63692.1"/>
    </source>
</evidence>
<feature type="binding site" evidence="7">
    <location>
        <position position="298"/>
    </location>
    <ligand>
        <name>UDP-N-acetyl-alpha-D-glucosamine</name>
        <dbReference type="ChEBI" id="CHEBI:57705"/>
    </ligand>
</feature>
<comment type="catalytic activity">
    <reaction evidence="6 7">
        <text>1D-myo-inositol 3-phosphate + UDP-N-acetyl-alpha-D-glucosamine = 1D-myo-inositol 2-acetamido-2-deoxy-alpha-D-glucopyranoside 3-phosphate + UDP + H(+)</text>
        <dbReference type="Rhea" id="RHEA:26188"/>
        <dbReference type="ChEBI" id="CHEBI:15378"/>
        <dbReference type="ChEBI" id="CHEBI:57705"/>
        <dbReference type="ChEBI" id="CHEBI:58223"/>
        <dbReference type="ChEBI" id="CHEBI:58401"/>
        <dbReference type="ChEBI" id="CHEBI:58892"/>
        <dbReference type="EC" id="2.4.1.250"/>
    </reaction>
</comment>
<dbReference type="GO" id="GO:0102710">
    <property type="term" value="F:D-inositol-3-phosphate glycosyltransferase activity"/>
    <property type="evidence" value="ECO:0007669"/>
    <property type="project" value="UniProtKB-EC"/>
</dbReference>
<evidence type="ECO:0000256" key="5">
    <source>
        <dbReference type="ARBA" id="ARBA00022842"/>
    </source>
</evidence>
<keyword evidence="11" id="KW-1185">Reference proteome</keyword>
<dbReference type="OrthoDB" id="9810929at2"/>
<keyword evidence="3 7" id="KW-0808">Transferase</keyword>
<feature type="binding site" evidence="7">
    <location>
        <position position="310"/>
    </location>
    <ligand>
        <name>Mg(2+)</name>
        <dbReference type="ChEBI" id="CHEBI:18420"/>
    </ligand>
</feature>
<feature type="binding site" evidence="7">
    <location>
        <position position="159"/>
    </location>
    <ligand>
        <name>1D-myo-inositol 3-phosphate</name>
        <dbReference type="ChEBI" id="CHEBI:58401"/>
    </ligand>
</feature>
<reference evidence="10 11" key="1">
    <citation type="submission" date="2019-06" db="EMBL/GenBank/DDBJ databases">
        <title>Sequencing the genomes of 1000 actinobacteria strains.</title>
        <authorList>
            <person name="Klenk H.-P."/>
        </authorList>
    </citation>
    <scope>NUCLEOTIDE SEQUENCE [LARGE SCALE GENOMIC DNA]</scope>
    <source>
        <strain evidence="10 11">DSM 4813</strain>
    </source>
</reference>
<dbReference type="GO" id="GO:0010125">
    <property type="term" value="P:mycothiol biosynthetic process"/>
    <property type="evidence" value="ECO:0007669"/>
    <property type="project" value="UniProtKB-UniRule"/>
</dbReference>
<feature type="binding site" evidence="7">
    <location>
        <position position="307"/>
    </location>
    <ligand>
        <name>Mg(2+)</name>
        <dbReference type="ChEBI" id="CHEBI:18420"/>
    </ligand>
</feature>
<keyword evidence="5 7" id="KW-0460">Magnesium</keyword>
<dbReference type="GO" id="GO:0000287">
    <property type="term" value="F:magnesium ion binding"/>
    <property type="evidence" value="ECO:0007669"/>
    <property type="project" value="UniProtKB-UniRule"/>
</dbReference>
<dbReference type="GO" id="GO:0008375">
    <property type="term" value="F:acetylglucosaminyltransferase activity"/>
    <property type="evidence" value="ECO:0007669"/>
    <property type="project" value="UniProtKB-UniRule"/>
</dbReference>
<dbReference type="PANTHER" id="PTHR45947">
    <property type="entry name" value="SULFOQUINOVOSYL TRANSFERASE SQD2"/>
    <property type="match status" value="1"/>
</dbReference>
<feature type="binding site" evidence="7">
    <location>
        <position position="27"/>
    </location>
    <ligand>
        <name>UDP-N-acetyl-alpha-D-glucosamine</name>
        <dbReference type="ChEBI" id="CHEBI:57705"/>
    </ligand>
</feature>
<evidence type="ECO:0000259" key="9">
    <source>
        <dbReference type="Pfam" id="PF13579"/>
    </source>
</evidence>
<evidence type="ECO:0000256" key="2">
    <source>
        <dbReference type="ARBA" id="ARBA00022676"/>
    </source>
</evidence>
<dbReference type="InterPro" id="IPR017814">
    <property type="entry name" value="Mycothiol_biosynthesis_MshA"/>
</dbReference>